<feature type="region of interest" description="Disordered" evidence="1">
    <location>
        <begin position="21"/>
        <end position="109"/>
    </location>
</feature>
<dbReference type="RefSeq" id="WP_189103349.1">
    <property type="nucleotide sequence ID" value="NZ_BMQO01000022.1"/>
</dbReference>
<accession>A0ABQ2SR59</accession>
<proteinExistence type="predicted"/>
<organism evidence="2 3">
    <name type="scientific">Deinococcus knuensis</name>
    <dbReference type="NCBI Taxonomy" id="1837380"/>
    <lineage>
        <taxon>Bacteria</taxon>
        <taxon>Thermotogati</taxon>
        <taxon>Deinococcota</taxon>
        <taxon>Deinococci</taxon>
        <taxon>Deinococcales</taxon>
        <taxon>Deinococcaceae</taxon>
        <taxon>Deinococcus</taxon>
    </lineage>
</organism>
<comment type="caution">
    <text evidence="2">The sequence shown here is derived from an EMBL/GenBank/DDBJ whole genome shotgun (WGS) entry which is preliminary data.</text>
</comment>
<evidence type="ECO:0000313" key="3">
    <source>
        <dbReference type="Proteomes" id="UP000620633"/>
    </source>
</evidence>
<dbReference type="Proteomes" id="UP000620633">
    <property type="component" value="Unassembled WGS sequence"/>
</dbReference>
<reference evidence="3" key="1">
    <citation type="journal article" date="2019" name="Int. J. Syst. Evol. Microbiol.">
        <title>The Global Catalogue of Microorganisms (GCM) 10K type strain sequencing project: providing services to taxonomists for standard genome sequencing and annotation.</title>
        <authorList>
            <consortium name="The Broad Institute Genomics Platform"/>
            <consortium name="The Broad Institute Genome Sequencing Center for Infectious Disease"/>
            <person name="Wu L."/>
            <person name="Ma J."/>
        </authorList>
    </citation>
    <scope>NUCLEOTIDE SEQUENCE [LARGE SCALE GENOMIC DNA]</scope>
    <source>
        <strain evidence="3">JCM 31406</strain>
    </source>
</reference>
<evidence type="ECO:0000256" key="1">
    <source>
        <dbReference type="SAM" id="MobiDB-lite"/>
    </source>
</evidence>
<sequence>MPDDDLLTLLLGCGCRKRCCSAPDPTPTQPTTPLFGQAPRTVPPPRLPDETPFIPTAPSHATGQRPSDFGVPHVPSTDPDGRPTPRTAAPDRSAAVTLDTGETRPLTEPFQVDHQAREIRLPPITTDRTLRRVRADGELLTLNARFWEYAIGTPYWEYDLSPAIAASRVDAVHATLEQRALTYAGAERQQPGQLITSTPARIVRFQWTRLATPQEAQAFRLRARRASSRDANGTPQERTVWAIDALVTLPDGTLTWESIGVEPTWTPPVNVTADTAEDAWPFQPGQILALPVEDLLDPNPTFTTSAVFDRFVFATDQPPLPELPDLSGPRWLSPDGRVRIDGPASRDPALLTDLDTLVTPAGTFPGPGSWAAYRGAHGGPVLLIDAGGTVTRVDLPPEGPDEAQAVPLQTFLATLGLSPSSWSGFARTGPLYSAWPPHEALTRDAELIET</sequence>
<protein>
    <submittedName>
        <fullName evidence="2">Uncharacterized protein</fullName>
    </submittedName>
</protein>
<dbReference type="EMBL" id="BMQO01000022">
    <property type="protein sequence ID" value="GGS37789.1"/>
    <property type="molecule type" value="Genomic_DNA"/>
</dbReference>
<evidence type="ECO:0000313" key="2">
    <source>
        <dbReference type="EMBL" id="GGS37789.1"/>
    </source>
</evidence>
<gene>
    <name evidence="2" type="ORF">GCM10008961_31650</name>
</gene>
<keyword evidence="3" id="KW-1185">Reference proteome</keyword>
<name>A0ABQ2SR59_9DEIO</name>